<dbReference type="AlphaFoldDB" id="A6DR16"/>
<keyword evidence="2" id="KW-1185">Reference proteome</keyword>
<dbReference type="OrthoDB" id="9816308at2"/>
<proteinExistence type="predicted"/>
<gene>
    <name evidence="1" type="ORF">LNTAR_07674</name>
</gene>
<dbReference type="STRING" id="313628.LNTAR_07674"/>
<dbReference type="Proteomes" id="UP000004947">
    <property type="component" value="Unassembled WGS sequence"/>
</dbReference>
<reference evidence="1 2" key="1">
    <citation type="journal article" date="2010" name="J. Bacteriol.">
        <title>Genome sequence of Lentisphaera araneosa HTCC2155T, the type species of the order Lentisphaerales in the phylum Lentisphaerae.</title>
        <authorList>
            <person name="Thrash J.C."/>
            <person name="Cho J.C."/>
            <person name="Vergin K.L."/>
            <person name="Morris R.M."/>
            <person name="Giovannoni S.J."/>
        </authorList>
    </citation>
    <scope>NUCLEOTIDE SEQUENCE [LARGE SCALE GENOMIC DNA]</scope>
    <source>
        <strain evidence="1 2">HTCC2155</strain>
    </source>
</reference>
<organism evidence="1 2">
    <name type="scientific">Lentisphaera araneosa HTCC2155</name>
    <dbReference type="NCBI Taxonomy" id="313628"/>
    <lineage>
        <taxon>Bacteria</taxon>
        <taxon>Pseudomonadati</taxon>
        <taxon>Lentisphaerota</taxon>
        <taxon>Lentisphaeria</taxon>
        <taxon>Lentisphaerales</taxon>
        <taxon>Lentisphaeraceae</taxon>
        <taxon>Lentisphaera</taxon>
    </lineage>
</organism>
<evidence type="ECO:0000313" key="1">
    <source>
        <dbReference type="EMBL" id="EDM25904.1"/>
    </source>
</evidence>
<comment type="caution">
    <text evidence="1">The sequence shown here is derived from an EMBL/GenBank/DDBJ whole genome shotgun (WGS) entry which is preliminary data.</text>
</comment>
<dbReference type="eggNOG" id="ENOG5033T81">
    <property type="taxonomic scope" value="Bacteria"/>
</dbReference>
<name>A6DR16_9BACT</name>
<dbReference type="Gene3D" id="3.20.20.80">
    <property type="entry name" value="Glycosidases"/>
    <property type="match status" value="1"/>
</dbReference>
<dbReference type="RefSeq" id="WP_007280288.1">
    <property type="nucleotide sequence ID" value="NZ_ABCK01000022.1"/>
</dbReference>
<accession>A6DR16</accession>
<evidence type="ECO:0000313" key="2">
    <source>
        <dbReference type="Proteomes" id="UP000004947"/>
    </source>
</evidence>
<protein>
    <submittedName>
        <fullName evidence="1">Uncharacterized protein</fullName>
    </submittedName>
</protein>
<dbReference type="EMBL" id="ABCK01000022">
    <property type="protein sequence ID" value="EDM25904.1"/>
    <property type="molecule type" value="Genomic_DNA"/>
</dbReference>
<sequence>MNKYKLSCGQELSYPLNTLSAKARTFTSFAKHFLCLCFLTINLNAQDAEQKGRPNVTPVPVSERQVGIAYGLWMDHKQWKGNNCWGTPALGKYDSRDRRVIRKHAEWLYDAGVDFVWLDWSNNINYDSAKVWEGGHQDVIEDATAILFDEYAKLEKRPKISVFIGVTLAPEAVKDGRLQKKADQFYTMYVANPRYRYLLQDHEGKPLLVVYVNTPTPWPNGIPDWDDERFTVRWMTGFVSEQKSLLNNDKDRVSKYGYWSWEDRGKQTYPIRNNYPEAMVICAATRSQKVKYIPPSGRRNGATFKEQFARAREIGPKFAMIVSWNEWVRAEQPTTEISKDIEPSKEFGHFYLKLMKSEIAKFKGIKK</sequence>